<evidence type="ECO:0000313" key="1">
    <source>
        <dbReference type="EMBL" id="PXX78473.1"/>
    </source>
</evidence>
<dbReference type="STRING" id="1034346.GCA_000313565_03040"/>
<keyword evidence="2" id="KW-1185">Reference proteome</keyword>
<sequence>MAQFKVPASPKLYTVNIEQFKGVDFSNNPTQVANGRSPDAVNMISNQAGFPIKTQGYELVYDFGSRINGIYRLYDGQEHLLIHAGTKLYEGFTEPTLLSDNMADQRSMGFQMSEKLWLLDGASFKVYGKFDDTYAVKDVTEIAYVPTTSIARGAASGGTSFENVNLLQPKRKNSFLAKKDETTFQLDASEITEVLEVKVLDKSGEWVVKTVDTDYTVDLALGQIKFTTAPGESPVLGRDNVEVLFSKQVSGYTDRINKCTTYGIYGVGGTDNRVFLTGNPDMANFDWFSAVDDPSYIGDLNYSRIGQSSAIMGYRKIGEYMSIHKEDNEQDPTVYLRSGYLDNNNNPVFSVKQGVVGVGAVSKYAFANLRDDPLFLSRQGVNAVVTNSITGTRFAQDRSYYINARLTQEPNMEDATAIEHNGFYYLSMNGHVYVADSRQKTYEKNAVSESYQYEWYYLDNRDARCWFANDESFYFGRTDGKLCKFNDLMFDLDEPTKAYWTTPLFTFGELIHYKTLKQFILMLNPYLKSSVDIYYRVKSVEKLVKSQQSDIFDFNNIDFERFTFNTDDGPRLMATNRKAKKFMMIQFLFKNEQPESFGFLQLALNYIILNARYKGGS</sequence>
<dbReference type="OrthoDB" id="2619867at2"/>
<accession>A0A318KZ11</accession>
<gene>
    <name evidence="1" type="ORF">DES51_10713</name>
</gene>
<dbReference type="EMBL" id="QJKH01000007">
    <property type="protein sequence ID" value="PXX78473.1"/>
    <property type="molecule type" value="Genomic_DNA"/>
</dbReference>
<reference evidence="1 2" key="1">
    <citation type="submission" date="2018-05" db="EMBL/GenBank/DDBJ databases">
        <title>Genomic Encyclopedia of Type Strains, Phase IV (KMG-IV): sequencing the most valuable type-strain genomes for metagenomic binning, comparative biology and taxonomic classification.</title>
        <authorList>
            <person name="Goeker M."/>
        </authorList>
    </citation>
    <scope>NUCLEOTIDE SEQUENCE [LARGE SCALE GENOMIC DNA]</scope>
    <source>
        <strain evidence="1 2">JC118</strain>
    </source>
</reference>
<protein>
    <submittedName>
        <fullName evidence="1">Uncharacterized protein</fullName>
    </submittedName>
</protein>
<dbReference type="RefSeq" id="WP_022939317.1">
    <property type="nucleotide sequence ID" value="NZ_CABKRQ010000008.1"/>
</dbReference>
<evidence type="ECO:0000313" key="2">
    <source>
        <dbReference type="Proteomes" id="UP000247612"/>
    </source>
</evidence>
<proteinExistence type="predicted"/>
<comment type="caution">
    <text evidence="1">The sequence shown here is derived from an EMBL/GenBank/DDBJ whole genome shotgun (WGS) entry which is preliminary data.</text>
</comment>
<dbReference type="AlphaFoldDB" id="A0A318KZ11"/>
<organism evidence="1 2">
    <name type="scientific">Dielma fastidiosa</name>
    <dbReference type="NCBI Taxonomy" id="1034346"/>
    <lineage>
        <taxon>Bacteria</taxon>
        <taxon>Bacillati</taxon>
        <taxon>Bacillota</taxon>
        <taxon>Erysipelotrichia</taxon>
        <taxon>Erysipelotrichales</taxon>
        <taxon>Erysipelotrichaceae</taxon>
        <taxon>Dielma</taxon>
    </lineage>
</organism>
<dbReference type="Proteomes" id="UP000247612">
    <property type="component" value="Unassembled WGS sequence"/>
</dbReference>
<name>A0A318KZ11_9FIRM</name>